<evidence type="ECO:0000256" key="1">
    <source>
        <dbReference type="ARBA" id="ARBA00000632"/>
    </source>
</evidence>
<keyword evidence="7" id="KW-0614">Plasmid</keyword>
<dbReference type="InterPro" id="IPR043688">
    <property type="entry name" value="SAR_endolysin-like"/>
</dbReference>
<dbReference type="InterPro" id="IPR002196">
    <property type="entry name" value="Glyco_hydro_24"/>
</dbReference>
<evidence type="ECO:0000256" key="6">
    <source>
        <dbReference type="RuleBase" id="RU003788"/>
    </source>
</evidence>
<dbReference type="EC" id="3.2.1.17" evidence="6"/>
<organism evidence="7 8">
    <name type="scientific">Haematospirillum jordaniae</name>
    <dbReference type="NCBI Taxonomy" id="1549855"/>
    <lineage>
        <taxon>Bacteria</taxon>
        <taxon>Pseudomonadati</taxon>
        <taxon>Pseudomonadota</taxon>
        <taxon>Alphaproteobacteria</taxon>
        <taxon>Rhodospirillales</taxon>
        <taxon>Novispirillaceae</taxon>
        <taxon>Haematospirillum</taxon>
    </lineage>
</organism>
<dbReference type="Pfam" id="PF00959">
    <property type="entry name" value="Phage_lysozyme"/>
    <property type="match status" value="1"/>
</dbReference>
<dbReference type="PANTHER" id="PTHR38107:SF3">
    <property type="entry name" value="LYSOZYME RRRD-RELATED"/>
    <property type="match status" value="1"/>
</dbReference>
<reference evidence="7 8" key="1">
    <citation type="submission" date="2016-02" db="EMBL/GenBank/DDBJ databases">
        <title>Complete Genome of H5569, the type strain of the newly described species Haematospirillium jordaniae.</title>
        <authorList>
            <person name="Nicholson A.C."/>
            <person name="Humrighouse B.W."/>
            <person name="Loparov V."/>
            <person name="McQuiston J.R."/>
        </authorList>
    </citation>
    <scope>NUCLEOTIDE SEQUENCE [LARGE SCALE GENOMIC DNA]</scope>
    <source>
        <strain evidence="7 8">H5569</strain>
        <plasmid evidence="8">Plasmid unnamed 1</plasmid>
    </source>
</reference>
<dbReference type="GeneID" id="53317483"/>
<evidence type="ECO:0000313" key="7">
    <source>
        <dbReference type="EMBL" id="AMW35706.1"/>
    </source>
</evidence>
<gene>
    <name evidence="7" type="ORF">AY555_09995</name>
</gene>
<dbReference type="KEGG" id="hjo:AY555_09995"/>
<evidence type="ECO:0000313" key="8">
    <source>
        <dbReference type="Proteomes" id="UP000076066"/>
    </source>
</evidence>
<comment type="similarity">
    <text evidence="6">Belongs to the glycosyl hydrolase 24 family.</text>
</comment>
<keyword evidence="4 6" id="KW-0378">Hydrolase</keyword>
<dbReference type="CDD" id="cd16900">
    <property type="entry name" value="endolysin_R21-like"/>
    <property type="match status" value="1"/>
</dbReference>
<keyword evidence="5 6" id="KW-0326">Glycosidase</keyword>
<dbReference type="HAMAP" id="MF_04110">
    <property type="entry name" value="ENDOLYSIN_T4"/>
    <property type="match status" value="1"/>
</dbReference>
<keyword evidence="3 6" id="KW-0081">Bacteriolytic enzyme</keyword>
<sequence>MIPRLPAAVVALVAGGAGAMAIALPYIASHEGTRLSAYQDAARVWTICSGHTRDVAPGQTAAPETCRSLLQADVAESLEAVERFISVPLPESALAALASFCFNVGQEACRKSTAFRKINEGDRAGGCHDLRRWVFVGKKDCRDPANNCRGLVHRREQEVALCLLS</sequence>
<dbReference type="AlphaFoldDB" id="A0A143DGD6"/>
<protein>
    <recommendedName>
        <fullName evidence="6">Lysozyme</fullName>
        <ecNumber evidence="6">3.2.1.17</ecNumber>
    </recommendedName>
</protein>
<evidence type="ECO:0000256" key="2">
    <source>
        <dbReference type="ARBA" id="ARBA00022529"/>
    </source>
</evidence>
<evidence type="ECO:0000256" key="4">
    <source>
        <dbReference type="ARBA" id="ARBA00022801"/>
    </source>
</evidence>
<dbReference type="GO" id="GO:0042742">
    <property type="term" value="P:defense response to bacterium"/>
    <property type="evidence" value="ECO:0007669"/>
    <property type="project" value="UniProtKB-KW"/>
</dbReference>
<keyword evidence="8" id="KW-1185">Reference proteome</keyword>
<dbReference type="RefSeq" id="WP_066136919.1">
    <property type="nucleotide sequence ID" value="NZ_CP014526.1"/>
</dbReference>
<dbReference type="InterPro" id="IPR023347">
    <property type="entry name" value="Lysozyme_dom_sf"/>
</dbReference>
<dbReference type="InterPro" id="IPR034690">
    <property type="entry name" value="Endolysin_T4_type"/>
</dbReference>
<dbReference type="OrthoDB" id="5327667at2"/>
<dbReference type="InterPro" id="IPR051018">
    <property type="entry name" value="Bacteriophage_GH24"/>
</dbReference>
<dbReference type="Gene3D" id="1.10.530.40">
    <property type="match status" value="1"/>
</dbReference>
<dbReference type="Proteomes" id="UP000076066">
    <property type="component" value="Plasmid unnamed 1"/>
</dbReference>
<proteinExistence type="inferred from homology"/>
<dbReference type="GO" id="GO:0003796">
    <property type="term" value="F:lysozyme activity"/>
    <property type="evidence" value="ECO:0007669"/>
    <property type="project" value="UniProtKB-EC"/>
</dbReference>
<accession>A0A143DGD6</accession>
<comment type="catalytic activity">
    <reaction evidence="1 6">
        <text>Hydrolysis of (1-&gt;4)-beta-linkages between N-acetylmuramic acid and N-acetyl-D-glucosamine residues in a peptidoglycan and between N-acetyl-D-glucosamine residues in chitodextrins.</text>
        <dbReference type="EC" id="3.2.1.17"/>
    </reaction>
</comment>
<evidence type="ECO:0000256" key="5">
    <source>
        <dbReference type="ARBA" id="ARBA00023295"/>
    </source>
</evidence>
<keyword evidence="2 6" id="KW-0929">Antimicrobial</keyword>
<dbReference type="InterPro" id="IPR023346">
    <property type="entry name" value="Lysozyme-like_dom_sf"/>
</dbReference>
<dbReference type="GO" id="GO:0016998">
    <property type="term" value="P:cell wall macromolecule catabolic process"/>
    <property type="evidence" value="ECO:0007669"/>
    <property type="project" value="InterPro"/>
</dbReference>
<dbReference type="PANTHER" id="PTHR38107">
    <property type="match status" value="1"/>
</dbReference>
<dbReference type="SUPFAM" id="SSF53955">
    <property type="entry name" value="Lysozyme-like"/>
    <property type="match status" value="1"/>
</dbReference>
<dbReference type="EMBL" id="CP014526">
    <property type="protein sequence ID" value="AMW35706.1"/>
    <property type="molecule type" value="Genomic_DNA"/>
</dbReference>
<name>A0A143DGD6_9PROT</name>
<evidence type="ECO:0000256" key="3">
    <source>
        <dbReference type="ARBA" id="ARBA00022638"/>
    </source>
</evidence>
<dbReference type="GO" id="GO:0031640">
    <property type="term" value="P:killing of cells of another organism"/>
    <property type="evidence" value="ECO:0007669"/>
    <property type="project" value="UniProtKB-KW"/>
</dbReference>
<dbReference type="HAMAP" id="MF_04136">
    <property type="entry name" value="SAR_ENDOLYSIN"/>
    <property type="match status" value="1"/>
</dbReference>
<geneLocation type="plasmid" evidence="7 8">
    <name>unnamed 1</name>
</geneLocation>
<dbReference type="GO" id="GO:0009253">
    <property type="term" value="P:peptidoglycan catabolic process"/>
    <property type="evidence" value="ECO:0007669"/>
    <property type="project" value="InterPro"/>
</dbReference>